<dbReference type="Proteomes" id="UP000484164">
    <property type="component" value="Unassembled WGS sequence"/>
</dbReference>
<evidence type="ECO:0000256" key="6">
    <source>
        <dbReference type="ARBA" id="ARBA00022729"/>
    </source>
</evidence>
<evidence type="ECO:0000256" key="3">
    <source>
        <dbReference type="ARBA" id="ARBA00005228"/>
    </source>
</evidence>
<keyword evidence="8" id="KW-0378">Hydrolase</keyword>
<organism evidence="14 15">
    <name type="scientific">Phaeocystidibacter marisrubri</name>
    <dbReference type="NCBI Taxonomy" id="1577780"/>
    <lineage>
        <taxon>Bacteria</taxon>
        <taxon>Pseudomonadati</taxon>
        <taxon>Bacteroidota</taxon>
        <taxon>Flavobacteriia</taxon>
        <taxon>Flavobacteriales</taxon>
        <taxon>Phaeocystidibacteraceae</taxon>
        <taxon>Phaeocystidibacter</taxon>
    </lineage>
</organism>
<dbReference type="Gene3D" id="2.130.10.120">
    <property type="entry name" value="Prolyl oligopeptidase, N-terminal domain"/>
    <property type="match status" value="1"/>
</dbReference>
<comment type="similarity">
    <text evidence="3">Belongs to the peptidase S9A family.</text>
</comment>
<gene>
    <name evidence="14" type="ORF">F8C82_12160</name>
</gene>
<comment type="function">
    <text evidence="10">Cleaves peptide bonds on the C-terminal side of prolyl residues within peptides that are up to approximately 30 amino acids long. Has an absolute requirement for an X-Pro bond in the trans configuration immediately preceding the Pro-Y scissible bond.</text>
</comment>
<dbReference type="OrthoDB" id="9801421at2"/>
<reference evidence="14 15" key="1">
    <citation type="submission" date="2019-10" db="EMBL/GenBank/DDBJ databases">
        <title>Genome sequence of Phaeocystidibacter marisrubri JCM30614 (type strain).</title>
        <authorList>
            <person name="Bowman J.P."/>
        </authorList>
    </citation>
    <scope>NUCLEOTIDE SEQUENCE [LARGE SCALE GENOMIC DNA]</scope>
    <source>
        <strain evidence="14 15">JCM 30614</strain>
    </source>
</reference>
<dbReference type="InterPro" id="IPR002470">
    <property type="entry name" value="Peptidase_S9A"/>
</dbReference>
<evidence type="ECO:0000256" key="9">
    <source>
        <dbReference type="ARBA" id="ARBA00022825"/>
    </source>
</evidence>
<comment type="subcellular location">
    <subcellularLocation>
        <location evidence="2">Periplasm</location>
    </subcellularLocation>
</comment>
<dbReference type="RefSeq" id="WP_151693855.1">
    <property type="nucleotide sequence ID" value="NZ_BMGX01000001.1"/>
</dbReference>
<dbReference type="GO" id="GO:0006508">
    <property type="term" value="P:proteolysis"/>
    <property type="evidence" value="ECO:0007669"/>
    <property type="project" value="UniProtKB-KW"/>
</dbReference>
<keyword evidence="9" id="KW-0720">Serine protease</keyword>
<evidence type="ECO:0000256" key="10">
    <source>
        <dbReference type="ARBA" id="ARBA00060121"/>
    </source>
</evidence>
<comment type="caution">
    <text evidence="14">The sequence shown here is derived from an EMBL/GenBank/DDBJ whole genome shotgun (WGS) entry which is preliminary data.</text>
</comment>
<evidence type="ECO:0000313" key="14">
    <source>
        <dbReference type="EMBL" id="KAB2816428.1"/>
    </source>
</evidence>
<evidence type="ECO:0000256" key="4">
    <source>
        <dbReference type="ARBA" id="ARBA00011897"/>
    </source>
</evidence>
<dbReference type="InterPro" id="IPR002471">
    <property type="entry name" value="Pept_S9_AS"/>
</dbReference>
<dbReference type="Gene3D" id="3.40.50.1820">
    <property type="entry name" value="alpha/beta hydrolase"/>
    <property type="match status" value="1"/>
</dbReference>
<dbReference type="AlphaFoldDB" id="A0A6L3ZG31"/>
<accession>A0A6L3ZG31</accession>
<dbReference type="PANTHER" id="PTHR42881:SF2">
    <property type="entry name" value="PROLYL ENDOPEPTIDASE"/>
    <property type="match status" value="1"/>
</dbReference>
<comment type="catalytic activity">
    <reaction evidence="1">
        <text>Hydrolysis of Pro-|-Xaa &gt;&gt; Ala-|-Xaa in oligopeptides.</text>
        <dbReference type="EC" id="3.4.21.26"/>
    </reaction>
</comment>
<evidence type="ECO:0000256" key="5">
    <source>
        <dbReference type="ARBA" id="ARBA00022670"/>
    </source>
</evidence>
<dbReference type="GO" id="GO:0042597">
    <property type="term" value="C:periplasmic space"/>
    <property type="evidence" value="ECO:0007669"/>
    <property type="project" value="UniProtKB-SubCell"/>
</dbReference>
<evidence type="ECO:0000256" key="2">
    <source>
        <dbReference type="ARBA" id="ARBA00004418"/>
    </source>
</evidence>
<proteinExistence type="inferred from homology"/>
<dbReference type="PANTHER" id="PTHR42881">
    <property type="entry name" value="PROLYL ENDOPEPTIDASE"/>
    <property type="match status" value="1"/>
</dbReference>
<feature type="domain" description="Peptidase S9 prolyl oligopeptidase catalytic" evidence="12">
    <location>
        <begin position="491"/>
        <end position="704"/>
    </location>
</feature>
<dbReference type="GO" id="GO:0070012">
    <property type="term" value="F:oligopeptidase activity"/>
    <property type="evidence" value="ECO:0007669"/>
    <property type="project" value="TreeGrafter"/>
</dbReference>
<dbReference type="PRINTS" id="PR00862">
    <property type="entry name" value="PROLIGOPTASE"/>
</dbReference>
<dbReference type="GO" id="GO:0005829">
    <property type="term" value="C:cytosol"/>
    <property type="evidence" value="ECO:0007669"/>
    <property type="project" value="TreeGrafter"/>
</dbReference>
<dbReference type="SUPFAM" id="SSF50993">
    <property type="entry name" value="Peptidase/esterase 'gauge' domain"/>
    <property type="match status" value="1"/>
</dbReference>
<feature type="domain" description="Peptidase S9A N-terminal" evidence="13">
    <location>
        <begin position="33"/>
        <end position="434"/>
    </location>
</feature>
<evidence type="ECO:0000256" key="11">
    <source>
        <dbReference type="ARBA" id="ARBA00081187"/>
    </source>
</evidence>
<protein>
    <recommendedName>
        <fullName evidence="4">prolyl oligopeptidase</fullName>
        <ecNumber evidence="4">3.4.21.26</ecNumber>
    </recommendedName>
    <alternativeName>
        <fullName evidence="11">Proline-specific endopeptidase</fullName>
    </alternativeName>
</protein>
<keyword evidence="6" id="KW-0732">Signal</keyword>
<keyword evidence="5" id="KW-0645">Protease</keyword>
<dbReference type="PROSITE" id="PS00708">
    <property type="entry name" value="PRO_ENDOPEP_SER"/>
    <property type="match status" value="1"/>
</dbReference>
<evidence type="ECO:0000256" key="1">
    <source>
        <dbReference type="ARBA" id="ARBA00001070"/>
    </source>
</evidence>
<evidence type="ECO:0000259" key="12">
    <source>
        <dbReference type="Pfam" id="PF00326"/>
    </source>
</evidence>
<dbReference type="Pfam" id="PF02897">
    <property type="entry name" value="Peptidase_S9_N"/>
    <property type="match status" value="1"/>
</dbReference>
<dbReference type="PROSITE" id="PS51257">
    <property type="entry name" value="PROKAR_LIPOPROTEIN"/>
    <property type="match status" value="1"/>
</dbReference>
<dbReference type="GO" id="GO:0004252">
    <property type="term" value="F:serine-type endopeptidase activity"/>
    <property type="evidence" value="ECO:0007669"/>
    <property type="project" value="UniProtKB-EC"/>
</dbReference>
<dbReference type="EC" id="3.4.21.26" evidence="4"/>
<keyword evidence="15" id="KW-1185">Reference proteome</keyword>
<dbReference type="EMBL" id="WBVQ01000002">
    <property type="protein sequence ID" value="KAB2816428.1"/>
    <property type="molecule type" value="Genomic_DNA"/>
</dbReference>
<name>A0A6L3ZG31_9FLAO</name>
<dbReference type="SUPFAM" id="SSF53474">
    <property type="entry name" value="alpha/beta-Hydrolases"/>
    <property type="match status" value="1"/>
</dbReference>
<dbReference type="InterPro" id="IPR001375">
    <property type="entry name" value="Peptidase_S9_cat"/>
</dbReference>
<evidence type="ECO:0000313" key="15">
    <source>
        <dbReference type="Proteomes" id="UP000484164"/>
    </source>
</evidence>
<dbReference type="InterPro" id="IPR051167">
    <property type="entry name" value="Prolyl_oligopep/macrocyclase"/>
</dbReference>
<dbReference type="Pfam" id="PF00326">
    <property type="entry name" value="Peptidase_S9"/>
    <property type="match status" value="1"/>
</dbReference>
<keyword evidence="7" id="KW-0574">Periplasm</keyword>
<dbReference type="InterPro" id="IPR029058">
    <property type="entry name" value="AB_hydrolase_fold"/>
</dbReference>
<dbReference type="FunFam" id="3.40.50.1820:FF:000005">
    <property type="entry name" value="Prolyl endopeptidase"/>
    <property type="match status" value="1"/>
</dbReference>
<evidence type="ECO:0000259" key="13">
    <source>
        <dbReference type="Pfam" id="PF02897"/>
    </source>
</evidence>
<evidence type="ECO:0000256" key="7">
    <source>
        <dbReference type="ARBA" id="ARBA00022764"/>
    </source>
</evidence>
<evidence type="ECO:0000256" key="8">
    <source>
        <dbReference type="ARBA" id="ARBA00022801"/>
    </source>
</evidence>
<dbReference type="InterPro" id="IPR023302">
    <property type="entry name" value="Pept_S9A_N"/>
</dbReference>
<sequence length="711" mass="79331">MKAHIPKVLCALPLLVACQSQENKTEEMALTYPETREEPVVDEFFGTKVSDPYRWLEDDMSPETEAWVKAQNEVSFGYLEQIPYRQKLVDRITELWNYEKFSAPFEEGDYTYWYKNDGLQNQSVLYRKKGENGETEVFLDPNGFSEDGTTSLAGISFTKDGSLVAYQVSEAGSDWRKVIIMNAITKEILEDTLRDVKFSGLSWKGNEGIYYSSYDKPAEGSALSGKTQYHKFFYHKLGTPQASDELIFGGEEAARRYIGGGVSEDQSTLIISAAVSTSGNELYIRDLTTENAPIVRVIDTMGYEVSIVLVKDGYLYIETNMDAPNRKLMRVEANNPTPENWETIIPEREEVAGFSAGGGYIFGSYLKDATSHVEQFNLDGSVKRVIELPGIGSVGGFGAKWNDDHLYYSFTNYINPSTTYRYEIESGESSLYKRSDVKFNPDEYVSEQVFYTSKDGTRVPMIITYKKGLKMDGSNPTMLYGYGGFNVSLTPSFSTSRIAWMENGGIWAVANLRGGGEYGEEWHTEGTQMKKQNVFDDFIAAAEYLIAEKYTSSEKLAIHGGSNGGLLVGAVMTQRPDLMSVAIPAVGVLDMLRYHTFTAGAGWAYDYGTAEDSEEMFEYLLGYSPVHNLDPQCYPATMVTTGDHDDRVVPAHSFKFAAGLQKAQQCSNPTIIRINVNAGHGAGKPTNMIIQEQADMWAFSFWNMGVKSLGE</sequence>